<dbReference type="Pfam" id="PF16187">
    <property type="entry name" value="Peptidase_M16_M"/>
    <property type="match status" value="1"/>
</dbReference>
<evidence type="ECO:0000313" key="5">
    <source>
        <dbReference type="Proteomes" id="UP000280685"/>
    </source>
</evidence>
<keyword evidence="1" id="KW-0479">Metal-binding</keyword>
<dbReference type="Pfam" id="PF05193">
    <property type="entry name" value="Peptidase_M16_C"/>
    <property type="match status" value="1"/>
</dbReference>
<sequence>MPINEVPFTKDHLGVQIFAKPAMGTRELTLILPFMEQENFYETQPGGYISHLFGHEGPGSIMSYVKSKGWANALSARSSNICPGSPDQFDIGITLTEEGFENYKGIVKVVFEYIALLRETEPQQCIFDEQKGMVDVNVRFMEKSRAYRFASSASQRMQRPIPREHLVSGYSKLRSFDPELIREALGWLRPDNFFLVVTSQNPPAALDKREIWYGTEYTIKPISDTLMNEVSNLKNAFSQKLKILLLFVSEIRFLPDLSQCLALASIL</sequence>
<dbReference type="EMBL" id="LR026965">
    <property type="protein sequence ID" value="VBB75920.1"/>
    <property type="molecule type" value="Genomic_DNA"/>
</dbReference>
<dbReference type="GO" id="GO:0006508">
    <property type="term" value="P:proteolysis"/>
    <property type="evidence" value="ECO:0007669"/>
    <property type="project" value="UniProtKB-KW"/>
</dbReference>
<dbReference type="GO" id="GO:0008233">
    <property type="term" value="F:peptidase activity"/>
    <property type="evidence" value="ECO:0007669"/>
    <property type="project" value="UniProtKB-KW"/>
</dbReference>
<dbReference type="PANTHER" id="PTHR43690:SF18">
    <property type="entry name" value="INSULIN-DEGRADING ENZYME-RELATED"/>
    <property type="match status" value="1"/>
</dbReference>
<dbReference type="Gene3D" id="3.30.830.10">
    <property type="entry name" value="Metalloenzyme, LuxS/M16 peptidase-like"/>
    <property type="match status" value="1"/>
</dbReference>
<evidence type="ECO:0000259" key="3">
    <source>
        <dbReference type="Pfam" id="PF16187"/>
    </source>
</evidence>
<dbReference type="PANTHER" id="PTHR43690">
    <property type="entry name" value="NARDILYSIN"/>
    <property type="match status" value="1"/>
</dbReference>
<name>A0ABY6S359_PODCO</name>
<keyword evidence="4" id="KW-0378">Hydrolase</keyword>
<feature type="domain" description="Peptidase M16 middle/third" evidence="3">
    <location>
        <begin position="139"/>
        <end position="235"/>
    </location>
</feature>
<proteinExistence type="predicted"/>
<organism evidence="4 5">
    <name type="scientific">Podospora comata</name>
    <dbReference type="NCBI Taxonomy" id="48703"/>
    <lineage>
        <taxon>Eukaryota</taxon>
        <taxon>Fungi</taxon>
        <taxon>Dikarya</taxon>
        <taxon>Ascomycota</taxon>
        <taxon>Pezizomycotina</taxon>
        <taxon>Sordariomycetes</taxon>
        <taxon>Sordariomycetidae</taxon>
        <taxon>Sordariales</taxon>
        <taxon>Podosporaceae</taxon>
        <taxon>Podospora</taxon>
    </lineage>
</organism>
<reference evidence="4" key="1">
    <citation type="submission" date="2018-02" db="EMBL/GenBank/DDBJ databases">
        <authorList>
            <person name="Silar P."/>
        </authorList>
    </citation>
    <scope>NUCLEOTIDE SEQUENCE [LARGE SCALE GENOMIC DNA]</scope>
    <source>
        <strain evidence="4">T</strain>
    </source>
</reference>
<evidence type="ECO:0000259" key="2">
    <source>
        <dbReference type="Pfam" id="PF05193"/>
    </source>
</evidence>
<dbReference type="InterPro" id="IPR007863">
    <property type="entry name" value="Peptidase_M16_C"/>
</dbReference>
<dbReference type="InterPro" id="IPR011249">
    <property type="entry name" value="Metalloenz_LuxS/M16"/>
</dbReference>
<dbReference type="SUPFAM" id="SSF63411">
    <property type="entry name" value="LuxS/MPP-like metallohydrolase"/>
    <property type="match status" value="1"/>
</dbReference>
<feature type="domain" description="Peptidase M16 C-terminal" evidence="2">
    <location>
        <begin position="6"/>
        <end position="131"/>
    </location>
</feature>
<gene>
    <name evidence="4" type="ORF">PODCO_208141</name>
</gene>
<protein>
    <submittedName>
        <fullName evidence="4">Zinc protease</fullName>
    </submittedName>
</protein>
<accession>A0ABY6S359</accession>
<dbReference type="Proteomes" id="UP000280685">
    <property type="component" value="Chromosome 2"/>
</dbReference>
<keyword evidence="4" id="KW-0645">Protease</keyword>
<evidence type="ECO:0000313" key="4">
    <source>
        <dbReference type="EMBL" id="VBB75920.1"/>
    </source>
</evidence>
<evidence type="ECO:0000256" key="1">
    <source>
        <dbReference type="ARBA" id="ARBA00022723"/>
    </source>
</evidence>
<keyword evidence="5" id="KW-1185">Reference proteome</keyword>
<dbReference type="InterPro" id="IPR050626">
    <property type="entry name" value="Peptidase_M16"/>
</dbReference>
<dbReference type="InterPro" id="IPR032632">
    <property type="entry name" value="Peptidase_M16_M"/>
</dbReference>